<evidence type="ECO:0000256" key="3">
    <source>
        <dbReference type="ARBA" id="ARBA00006432"/>
    </source>
</evidence>
<evidence type="ECO:0000256" key="9">
    <source>
        <dbReference type="ARBA" id="ARBA00023033"/>
    </source>
</evidence>
<dbReference type="SUPFAM" id="SSF56801">
    <property type="entry name" value="Acetyl-CoA synthetase-like"/>
    <property type="match status" value="1"/>
</dbReference>
<evidence type="ECO:0000259" key="15">
    <source>
        <dbReference type="Pfam" id="PF13193"/>
    </source>
</evidence>
<evidence type="ECO:0000256" key="5">
    <source>
        <dbReference type="ARBA" id="ARBA00019043"/>
    </source>
</evidence>
<evidence type="ECO:0000259" key="14">
    <source>
        <dbReference type="Pfam" id="PF00501"/>
    </source>
</evidence>
<keyword evidence="11" id="KW-0455">Luminescence</keyword>
<comment type="similarity">
    <text evidence="3">Belongs to the ATP-dependent AMP-binding enzyme family.</text>
</comment>
<gene>
    <name evidence="16" type="ORF">pipiens_008445</name>
</gene>
<dbReference type="PROSITE" id="PS00455">
    <property type="entry name" value="AMP_BINDING"/>
    <property type="match status" value="1"/>
</dbReference>
<evidence type="ECO:0000256" key="12">
    <source>
        <dbReference type="ARBA" id="ARBA00023262"/>
    </source>
</evidence>
<dbReference type="FunFam" id="3.30.300.30:FF:000007">
    <property type="entry name" value="4-coumarate--CoA ligase 2"/>
    <property type="match status" value="1"/>
</dbReference>
<dbReference type="Pfam" id="PF13193">
    <property type="entry name" value="AMP-binding_C"/>
    <property type="match status" value="1"/>
</dbReference>
<dbReference type="GO" id="GO:0008218">
    <property type="term" value="P:bioluminescence"/>
    <property type="evidence" value="ECO:0007669"/>
    <property type="project" value="UniProtKB-KW"/>
</dbReference>
<accession>A0ABD1DHF9</accession>
<keyword evidence="12" id="KW-0599">Photoprotein</keyword>
<evidence type="ECO:0000256" key="4">
    <source>
        <dbReference type="ARBA" id="ARBA00012532"/>
    </source>
</evidence>
<keyword evidence="10" id="KW-0576">Peroxisome</keyword>
<reference evidence="16 17" key="1">
    <citation type="submission" date="2024-05" db="EMBL/GenBank/DDBJ databases">
        <title>Culex pipiens pipiens assembly and annotation.</title>
        <authorList>
            <person name="Alout H."/>
            <person name="Durand T."/>
        </authorList>
    </citation>
    <scope>NUCLEOTIDE SEQUENCE [LARGE SCALE GENOMIC DNA]</scope>
    <source>
        <strain evidence="16">HA-2024</strain>
        <tissue evidence="16">Whole body</tissue>
    </source>
</reference>
<dbReference type="Pfam" id="PF00501">
    <property type="entry name" value="AMP-binding"/>
    <property type="match status" value="1"/>
</dbReference>
<dbReference type="CDD" id="cd05911">
    <property type="entry name" value="Firefly_Luc_like"/>
    <property type="match status" value="1"/>
</dbReference>
<dbReference type="GO" id="GO:0004497">
    <property type="term" value="F:monooxygenase activity"/>
    <property type="evidence" value="ECO:0007669"/>
    <property type="project" value="UniProtKB-KW"/>
</dbReference>
<dbReference type="InterPro" id="IPR000873">
    <property type="entry name" value="AMP-dep_synth/lig_dom"/>
</dbReference>
<evidence type="ECO:0000313" key="16">
    <source>
        <dbReference type="EMBL" id="KAL1399141.1"/>
    </source>
</evidence>
<dbReference type="GO" id="GO:0005524">
    <property type="term" value="F:ATP binding"/>
    <property type="evidence" value="ECO:0007669"/>
    <property type="project" value="UniProtKB-KW"/>
</dbReference>
<evidence type="ECO:0000256" key="1">
    <source>
        <dbReference type="ARBA" id="ARBA00001946"/>
    </source>
</evidence>
<keyword evidence="6" id="KW-0547">Nucleotide-binding</keyword>
<dbReference type="PANTHER" id="PTHR24096:SF423">
    <property type="entry name" value="GM05240P"/>
    <property type="match status" value="1"/>
</dbReference>
<organism evidence="16 17">
    <name type="scientific">Culex pipiens pipiens</name>
    <name type="common">Northern house mosquito</name>
    <dbReference type="NCBI Taxonomy" id="38569"/>
    <lineage>
        <taxon>Eukaryota</taxon>
        <taxon>Metazoa</taxon>
        <taxon>Ecdysozoa</taxon>
        <taxon>Arthropoda</taxon>
        <taxon>Hexapoda</taxon>
        <taxon>Insecta</taxon>
        <taxon>Pterygota</taxon>
        <taxon>Neoptera</taxon>
        <taxon>Endopterygota</taxon>
        <taxon>Diptera</taxon>
        <taxon>Nematocera</taxon>
        <taxon>Culicoidea</taxon>
        <taxon>Culicidae</taxon>
        <taxon>Culicinae</taxon>
        <taxon>Culicini</taxon>
        <taxon>Culex</taxon>
        <taxon>Culex</taxon>
    </lineage>
</organism>
<dbReference type="PANTHER" id="PTHR24096">
    <property type="entry name" value="LONG-CHAIN-FATTY-ACID--COA LIGASE"/>
    <property type="match status" value="1"/>
</dbReference>
<dbReference type="Proteomes" id="UP001562425">
    <property type="component" value="Unassembled WGS sequence"/>
</dbReference>
<proteinExistence type="inferred from homology"/>
<comment type="cofactor">
    <cofactor evidence="1">
        <name>Mg(2+)</name>
        <dbReference type="ChEBI" id="CHEBI:18420"/>
    </cofactor>
</comment>
<dbReference type="GO" id="GO:0005777">
    <property type="term" value="C:peroxisome"/>
    <property type="evidence" value="ECO:0007669"/>
    <property type="project" value="UniProtKB-SubCell"/>
</dbReference>
<protein>
    <recommendedName>
        <fullName evidence="5">Luciferin 4-monooxygenase</fullName>
        <ecNumber evidence="4">1.13.12.7</ecNumber>
    </recommendedName>
</protein>
<evidence type="ECO:0000256" key="8">
    <source>
        <dbReference type="ARBA" id="ARBA00023002"/>
    </source>
</evidence>
<feature type="domain" description="AMP-dependent synthetase/ligase" evidence="14">
    <location>
        <begin position="30"/>
        <end position="369"/>
    </location>
</feature>
<comment type="catalytic activity">
    <reaction evidence="13">
        <text>firefly D-luciferin + ATP + O2 = firefly oxyluciferin + hnu + AMP + CO2 + diphosphate</text>
        <dbReference type="Rhea" id="RHEA:10732"/>
        <dbReference type="ChEBI" id="CHEBI:15379"/>
        <dbReference type="ChEBI" id="CHEBI:16526"/>
        <dbReference type="ChEBI" id="CHEBI:16792"/>
        <dbReference type="ChEBI" id="CHEBI:30212"/>
        <dbReference type="ChEBI" id="CHEBI:30616"/>
        <dbReference type="ChEBI" id="CHEBI:33019"/>
        <dbReference type="ChEBI" id="CHEBI:58038"/>
        <dbReference type="ChEBI" id="CHEBI:456215"/>
        <dbReference type="EC" id="1.13.12.7"/>
    </reaction>
</comment>
<keyword evidence="9" id="KW-0503">Monooxygenase</keyword>
<dbReference type="Gene3D" id="3.30.300.30">
    <property type="match status" value="1"/>
</dbReference>
<dbReference type="InterPro" id="IPR020845">
    <property type="entry name" value="AMP-binding_CS"/>
</dbReference>
<evidence type="ECO:0000256" key="10">
    <source>
        <dbReference type="ARBA" id="ARBA00023140"/>
    </source>
</evidence>
<dbReference type="EC" id="1.13.12.7" evidence="4"/>
<dbReference type="Gene3D" id="3.40.50.12780">
    <property type="entry name" value="N-terminal domain of ligase-like"/>
    <property type="match status" value="1"/>
</dbReference>
<evidence type="ECO:0000313" key="17">
    <source>
        <dbReference type="Proteomes" id="UP001562425"/>
    </source>
</evidence>
<dbReference type="AlphaFoldDB" id="A0ABD1DHF9"/>
<evidence type="ECO:0000256" key="2">
    <source>
        <dbReference type="ARBA" id="ARBA00004275"/>
    </source>
</evidence>
<evidence type="ECO:0000256" key="7">
    <source>
        <dbReference type="ARBA" id="ARBA00022842"/>
    </source>
</evidence>
<evidence type="ECO:0000256" key="6">
    <source>
        <dbReference type="ARBA" id="ARBA00022840"/>
    </source>
</evidence>
<keyword evidence="8" id="KW-0560">Oxidoreductase</keyword>
<keyword evidence="6" id="KW-0067">ATP-binding</keyword>
<dbReference type="InterPro" id="IPR045851">
    <property type="entry name" value="AMP-bd_C_sf"/>
</dbReference>
<dbReference type="InterPro" id="IPR025110">
    <property type="entry name" value="AMP-bd_C"/>
</dbReference>
<feature type="domain" description="AMP-binding enzyme C-terminal" evidence="15">
    <location>
        <begin position="420"/>
        <end position="496"/>
    </location>
</feature>
<evidence type="ECO:0000256" key="11">
    <source>
        <dbReference type="ARBA" id="ARBA00023223"/>
    </source>
</evidence>
<keyword evidence="17" id="KW-1185">Reference proteome</keyword>
<name>A0ABD1DHF9_CULPP</name>
<keyword evidence="7" id="KW-0460">Magnesium</keyword>
<dbReference type="InterPro" id="IPR042099">
    <property type="entry name" value="ANL_N_sf"/>
</dbReference>
<comment type="subcellular location">
    <subcellularLocation>
        <location evidence="2">Peroxisome</location>
    </subcellularLocation>
</comment>
<evidence type="ECO:0000256" key="13">
    <source>
        <dbReference type="ARBA" id="ARBA00048497"/>
    </source>
</evidence>
<sequence length="513" mass="55369">MEPNTFYGGPLRGSIDCGCSSLGTLIIKRLQENGQNVAFIDQVTGNTKTFEQVLIDSMKVAGRLQKIYGVGKGSIVAISSENRVEYPIVTCAVIFLNATLVLLNPAYTPTELGHVLELTKPKVAFASAKSLKSLQSFRAHIGTVVTFEDHVADFLNNNESQDQLVPSPVILKHDVAVMVLSSGTTGLPKAVQLTHHNVMTVLAIIREDPRYTDLSVPIKSLGLLPFFHVYGFMLTLNTCCNGFPMVITMLNLVPALVVFLAKHPLVSQYDLSSLKMILCGAAPLSKDIADQVLKRLPHVQSVRTAYGMSESTLGALSNSFATTKPGSVGRAQKTAWIKVVDIDNVSINLGPNQVGEICIKGPLVMKGYYKNSEATKLAIDRTGWLHTGDTGYYDEDGFFFVVDRIKDLIKYKGFQVAPAEIEAVLLSHSAIADAAVVGIPDEASGEVPAAFVVLQPGQAVTAEQVGNFVAAKLSSAKHLRGGVFFVDEIPKTGSGKILRRELRQRIGSTKAKL</sequence>
<comment type="caution">
    <text evidence="16">The sequence shown here is derived from an EMBL/GenBank/DDBJ whole genome shotgun (WGS) entry which is preliminary data.</text>
</comment>
<dbReference type="EMBL" id="JBEHCU010005646">
    <property type="protein sequence ID" value="KAL1399141.1"/>
    <property type="molecule type" value="Genomic_DNA"/>
</dbReference>